<name>A0AA38MWV1_9AGAR</name>
<accession>A0AA38MWV1</accession>
<evidence type="ECO:0000256" key="1">
    <source>
        <dbReference type="ARBA" id="ARBA00010928"/>
    </source>
</evidence>
<proteinExistence type="inferred from homology"/>
<dbReference type="Pfam" id="PF01408">
    <property type="entry name" value="GFO_IDH_MocA"/>
    <property type="match status" value="1"/>
</dbReference>
<keyword evidence="8" id="KW-1185">Reference proteome</keyword>
<reference evidence="7" key="1">
    <citation type="submission" date="2022-08" db="EMBL/GenBank/DDBJ databases">
        <authorList>
            <consortium name="DOE Joint Genome Institute"/>
            <person name="Min B."/>
            <person name="Sierra-Patev S."/>
            <person name="Naranjo-Ortiz M."/>
            <person name="Looney B."/>
            <person name="Konkel Z."/>
            <person name="Slot J.C."/>
            <person name="Sakamoto Y."/>
            <person name="Steenwyk J.L."/>
            <person name="Rokas A."/>
            <person name="Carro J."/>
            <person name="Camarero S."/>
            <person name="Ferreira P."/>
            <person name="Molpeceres G."/>
            <person name="Ruiz-duenas F.J."/>
            <person name="Serrano A."/>
            <person name="Henrissat B."/>
            <person name="Drula E."/>
            <person name="Hughes K.W."/>
            <person name="Mata J.L."/>
            <person name="Ishikawa N.K."/>
            <person name="Vargas-Isla R."/>
            <person name="Ushijima S."/>
            <person name="Smith C.A."/>
            <person name="Ahrendt S."/>
            <person name="Andreopoulos W."/>
            <person name="He G."/>
            <person name="LaButti K."/>
            <person name="Lipzen A."/>
            <person name="Ng V."/>
            <person name="Riley R."/>
            <person name="Sandor L."/>
            <person name="Barry K."/>
            <person name="Martinez A.T."/>
            <person name="Xiao Y."/>
            <person name="Gibbons J.G."/>
            <person name="Terashima K."/>
            <person name="Hibbett D.S."/>
            <person name="Grigoriev I.V."/>
        </authorList>
    </citation>
    <scope>NUCLEOTIDE SEQUENCE</scope>
    <source>
        <strain evidence="7">ET3784</strain>
    </source>
</reference>
<dbReference type="SUPFAM" id="SSF51735">
    <property type="entry name" value="NAD(P)-binding Rossmann-fold domains"/>
    <property type="match status" value="1"/>
</dbReference>
<dbReference type="Gene3D" id="3.40.50.720">
    <property type="entry name" value="NAD(P)-binding Rossmann-like Domain"/>
    <property type="match status" value="1"/>
</dbReference>
<dbReference type="PANTHER" id="PTHR22604:SF105">
    <property type="entry name" value="TRANS-1,2-DIHYDROBENZENE-1,2-DIOL DEHYDROGENASE"/>
    <property type="match status" value="1"/>
</dbReference>
<protein>
    <recommendedName>
        <fullName evidence="3">D-xylose 1-dehydrogenase (NADP(+), D-xylono-1,5-lactone-forming)</fullName>
        <ecNumber evidence="3">1.1.1.179</ecNumber>
    </recommendedName>
    <alternativeName>
        <fullName evidence="4">D-xylose-NADP dehydrogenase</fullName>
    </alternativeName>
</protein>
<comment type="similarity">
    <text evidence="1">Belongs to the Gfo/Idh/MocA family.</text>
</comment>
<dbReference type="SUPFAM" id="SSF55347">
    <property type="entry name" value="Glyceraldehyde-3-phosphate dehydrogenase-like, C-terminal domain"/>
    <property type="match status" value="1"/>
</dbReference>
<sequence length="428" mass="48001">MLALISRVQNVRQDFSCSHEPNSEFFQISNPPSSAVQPKEKAALRFGCLGAAKIVPTALATPAKSHSDVVLYAVAARDKARAEEFARKHGFHKSYGGPSGYQDLINDPEVDVIYNPLPNGLHFEWTMKALEGGKHVLLEKPATDTEDEARQIFALAQKKGLVVLEAFHYRFHPSIQRVKAILDSKELGDVKSISAALSAPEGTAKPDDIRWKYELGGGSTMDPGCEYCRSGITDIHCIVRFDSRFPAYTVNVLNYLASPSKPKSILSASAERYSSAPQHKQVDKEFTATVSLENDILGELFSNLNESRILGIIPRFPKLKATVHCEGGTVEIFNFLIPHYYHYIAVSSIGKQSRVEKAYKFTNGSKGEDWWTTYRYQLEAFVDKVRGRKPQTWVEPQETITNMRLIEEIYAKDGFGSRPQSNYEYHDE</sequence>
<reference evidence="7" key="2">
    <citation type="journal article" date="2023" name="Proc. Natl. Acad. Sci. U.S.A.">
        <title>A global phylogenomic analysis of the shiitake genus Lentinula.</title>
        <authorList>
            <person name="Sierra-Patev S."/>
            <person name="Min B."/>
            <person name="Naranjo-Ortiz M."/>
            <person name="Looney B."/>
            <person name="Konkel Z."/>
            <person name="Slot J.C."/>
            <person name="Sakamoto Y."/>
            <person name="Steenwyk J.L."/>
            <person name="Rokas A."/>
            <person name="Carro J."/>
            <person name="Camarero S."/>
            <person name="Ferreira P."/>
            <person name="Molpeceres G."/>
            <person name="Ruiz-Duenas F.J."/>
            <person name="Serrano A."/>
            <person name="Henrissat B."/>
            <person name="Drula E."/>
            <person name="Hughes K.W."/>
            <person name="Mata J.L."/>
            <person name="Ishikawa N.K."/>
            <person name="Vargas-Isla R."/>
            <person name="Ushijima S."/>
            <person name="Smith C.A."/>
            <person name="Donoghue J."/>
            <person name="Ahrendt S."/>
            <person name="Andreopoulos W."/>
            <person name="He G."/>
            <person name="LaButti K."/>
            <person name="Lipzen A."/>
            <person name="Ng V."/>
            <person name="Riley R."/>
            <person name="Sandor L."/>
            <person name="Barry K."/>
            <person name="Martinez A.T."/>
            <person name="Xiao Y."/>
            <person name="Gibbons J.G."/>
            <person name="Terashima K."/>
            <person name="Grigoriev I.V."/>
            <person name="Hibbett D."/>
        </authorList>
    </citation>
    <scope>NUCLEOTIDE SEQUENCE</scope>
    <source>
        <strain evidence="7">ET3784</strain>
    </source>
</reference>
<gene>
    <name evidence="7" type="ORF">DFJ43DRAFT_1226959</name>
</gene>
<feature type="domain" description="Gfo/Idh/MocA-like oxidoreductase N-terminal" evidence="6">
    <location>
        <begin position="45"/>
        <end position="165"/>
    </location>
</feature>
<dbReference type="InterPro" id="IPR050984">
    <property type="entry name" value="Gfo/Idh/MocA_domain"/>
</dbReference>
<dbReference type="AlphaFoldDB" id="A0AA38MWV1"/>
<dbReference type="GO" id="GO:0000166">
    <property type="term" value="F:nucleotide binding"/>
    <property type="evidence" value="ECO:0007669"/>
    <property type="project" value="InterPro"/>
</dbReference>
<evidence type="ECO:0000256" key="4">
    <source>
        <dbReference type="ARBA" id="ARBA00042988"/>
    </source>
</evidence>
<keyword evidence="2" id="KW-0560">Oxidoreductase</keyword>
<evidence type="ECO:0000256" key="3">
    <source>
        <dbReference type="ARBA" id="ARBA00038984"/>
    </source>
</evidence>
<dbReference type="GO" id="GO:0047837">
    <property type="term" value="F:D-xylose 1-dehydrogenase (NADP+) activity"/>
    <property type="evidence" value="ECO:0007669"/>
    <property type="project" value="UniProtKB-EC"/>
</dbReference>
<evidence type="ECO:0000256" key="2">
    <source>
        <dbReference type="ARBA" id="ARBA00023002"/>
    </source>
</evidence>
<dbReference type="InterPro" id="IPR000683">
    <property type="entry name" value="Gfo/Idh/MocA-like_OxRdtase_N"/>
</dbReference>
<dbReference type="EMBL" id="JANVFO010000062">
    <property type="protein sequence ID" value="KAJ3720282.1"/>
    <property type="molecule type" value="Genomic_DNA"/>
</dbReference>
<comment type="caution">
    <text evidence="7">The sequence shown here is derived from an EMBL/GenBank/DDBJ whole genome shotgun (WGS) entry which is preliminary data.</text>
</comment>
<evidence type="ECO:0000313" key="8">
    <source>
        <dbReference type="Proteomes" id="UP001176059"/>
    </source>
</evidence>
<comment type="catalytic activity">
    <reaction evidence="5">
        <text>D-xylose + NADP(+) = D-xylono-1,5-lactone + NADPH + H(+)</text>
        <dbReference type="Rhea" id="RHEA:22000"/>
        <dbReference type="ChEBI" id="CHEBI:15378"/>
        <dbReference type="ChEBI" id="CHEBI:15867"/>
        <dbReference type="ChEBI" id="CHEBI:53455"/>
        <dbReference type="ChEBI" id="CHEBI:57783"/>
        <dbReference type="ChEBI" id="CHEBI:58349"/>
        <dbReference type="EC" id="1.1.1.179"/>
    </reaction>
</comment>
<evidence type="ECO:0000313" key="7">
    <source>
        <dbReference type="EMBL" id="KAJ3720282.1"/>
    </source>
</evidence>
<dbReference type="Proteomes" id="UP001176059">
    <property type="component" value="Unassembled WGS sequence"/>
</dbReference>
<evidence type="ECO:0000256" key="5">
    <source>
        <dbReference type="ARBA" id="ARBA00049233"/>
    </source>
</evidence>
<evidence type="ECO:0000259" key="6">
    <source>
        <dbReference type="Pfam" id="PF01408"/>
    </source>
</evidence>
<organism evidence="7 8">
    <name type="scientific">Lentinula guzmanii</name>
    <dbReference type="NCBI Taxonomy" id="2804957"/>
    <lineage>
        <taxon>Eukaryota</taxon>
        <taxon>Fungi</taxon>
        <taxon>Dikarya</taxon>
        <taxon>Basidiomycota</taxon>
        <taxon>Agaricomycotina</taxon>
        <taxon>Agaricomycetes</taxon>
        <taxon>Agaricomycetidae</taxon>
        <taxon>Agaricales</taxon>
        <taxon>Marasmiineae</taxon>
        <taxon>Omphalotaceae</taxon>
        <taxon>Lentinula</taxon>
    </lineage>
</organism>
<dbReference type="EC" id="1.1.1.179" evidence="3"/>
<dbReference type="InterPro" id="IPR036291">
    <property type="entry name" value="NAD(P)-bd_dom_sf"/>
</dbReference>
<dbReference type="PANTHER" id="PTHR22604">
    <property type="entry name" value="OXIDOREDUCTASES"/>
    <property type="match status" value="1"/>
</dbReference>
<dbReference type="Gene3D" id="3.30.360.10">
    <property type="entry name" value="Dihydrodipicolinate Reductase, domain 2"/>
    <property type="match status" value="2"/>
</dbReference>